<dbReference type="RefSeq" id="WP_048193743.1">
    <property type="nucleotide sequence ID" value="NZ_CAAGSM010000006.1"/>
</dbReference>
<evidence type="ECO:0000256" key="2">
    <source>
        <dbReference type="ARBA" id="ARBA00022723"/>
    </source>
</evidence>
<evidence type="ECO:0000256" key="4">
    <source>
        <dbReference type="ARBA" id="ARBA00023014"/>
    </source>
</evidence>
<dbReference type="AlphaFoldDB" id="A0A099T564"/>
<feature type="domain" description="Iron-binding zinc finger CDGSH type" evidence="5">
    <location>
        <begin position="162"/>
        <end position="207"/>
    </location>
</feature>
<proteinExistence type="predicted"/>
<name>A0A099T564_METMT</name>
<keyword evidence="3" id="KW-0408">Iron</keyword>
<dbReference type="InterPro" id="IPR018967">
    <property type="entry name" value="FeS-contain_CDGSH-typ"/>
</dbReference>
<dbReference type="Pfam" id="PF06902">
    <property type="entry name" value="Fer4_19"/>
    <property type="match status" value="1"/>
</dbReference>
<evidence type="ECO:0000256" key="3">
    <source>
        <dbReference type="ARBA" id="ARBA00023004"/>
    </source>
</evidence>
<dbReference type="Proteomes" id="UP000029859">
    <property type="component" value="Unassembled WGS sequence"/>
</dbReference>
<protein>
    <recommendedName>
        <fullName evidence="5">Iron-binding zinc finger CDGSH type domain-containing protein</fullName>
    </recommendedName>
</protein>
<comment type="caution">
    <text evidence="6">The sequence shown here is derived from an EMBL/GenBank/DDBJ whole genome shotgun (WGS) entry which is preliminary data.</text>
</comment>
<dbReference type="EMBL" id="JRHO01000009">
    <property type="protein sequence ID" value="KGK99341.1"/>
    <property type="molecule type" value="Genomic_DNA"/>
</dbReference>
<keyword evidence="7" id="KW-1185">Reference proteome</keyword>
<dbReference type="PANTHER" id="PTHR46491">
    <property type="entry name" value="CDGSH IRON SULFUR DOMAIN PROTEIN HOMOLOG"/>
    <property type="match status" value="1"/>
</dbReference>
<sequence>MTDNNPSIQPSENGPYLVKDLKNLKNSKGETFEPQPMMALCRCGQSSNKPFCDGTHMKVGFTGEKSEDRQPDRVDDYVGKDITIHDNRGVCSHRGHCTDNLPSVFRMKQEPWIDPDGASVEDVIRVIEMCPSGALSYTKDGVLHKELDREPGITVTKDGPHDVVGGIELDDPDGNTPESKEHYTLCRCGASKNKPFCSGEHWHVEFKDEKN</sequence>
<organism evidence="6 7">
    <name type="scientific">Methanococcoides methylutens</name>
    <dbReference type="NCBI Taxonomy" id="2226"/>
    <lineage>
        <taxon>Archaea</taxon>
        <taxon>Methanobacteriati</taxon>
        <taxon>Methanobacteriota</taxon>
        <taxon>Stenosarchaea group</taxon>
        <taxon>Methanomicrobia</taxon>
        <taxon>Methanosarcinales</taxon>
        <taxon>Methanosarcinaceae</taxon>
        <taxon>Methanococcoides</taxon>
    </lineage>
</organism>
<dbReference type="InterPro" id="IPR042216">
    <property type="entry name" value="MitoNEET_CISD"/>
</dbReference>
<keyword evidence="4" id="KW-0411">Iron-sulfur</keyword>
<evidence type="ECO:0000259" key="5">
    <source>
        <dbReference type="SMART" id="SM00704"/>
    </source>
</evidence>
<dbReference type="OrthoDB" id="5781at2157"/>
<gene>
    <name evidence="6" type="ORF">LI82_04860</name>
</gene>
<dbReference type="GO" id="GO:0005737">
    <property type="term" value="C:cytoplasm"/>
    <property type="evidence" value="ECO:0007669"/>
    <property type="project" value="UniProtKB-ARBA"/>
</dbReference>
<dbReference type="SMART" id="SM00704">
    <property type="entry name" value="ZnF_CDGSH"/>
    <property type="match status" value="2"/>
</dbReference>
<dbReference type="InterPro" id="IPR010693">
    <property type="entry name" value="Divergent_4Fe-4S_mono-cluster"/>
</dbReference>
<dbReference type="Gene3D" id="3.40.5.90">
    <property type="entry name" value="CDGSH iron-sulfur domain, mitoNEET-type"/>
    <property type="match status" value="2"/>
</dbReference>
<feature type="domain" description="Iron-binding zinc finger CDGSH type" evidence="5">
    <location>
        <begin position="25"/>
        <end position="62"/>
    </location>
</feature>
<dbReference type="Pfam" id="PF09360">
    <property type="entry name" value="zf-CDGSH"/>
    <property type="match status" value="2"/>
</dbReference>
<keyword evidence="1" id="KW-0001">2Fe-2S</keyword>
<reference evidence="6 7" key="1">
    <citation type="submission" date="2014-09" db="EMBL/GenBank/DDBJ databases">
        <title>Draft genome sequence of an obligately methylotrophic methanogen, Methanococcoides methylutens, isolated from marine sediment.</title>
        <authorList>
            <person name="Guan Y."/>
            <person name="Ngugi D.K."/>
            <person name="Blom J."/>
            <person name="Ali S."/>
            <person name="Ferry J.G."/>
            <person name="Stingl U."/>
        </authorList>
    </citation>
    <scope>NUCLEOTIDE SEQUENCE [LARGE SCALE GENOMIC DNA]</scope>
    <source>
        <strain evidence="6 7">DSM 2657</strain>
    </source>
</reference>
<dbReference type="InterPro" id="IPR052950">
    <property type="entry name" value="CISD"/>
</dbReference>
<accession>A0A099T564</accession>
<dbReference type="PANTHER" id="PTHR46491:SF3">
    <property type="entry name" value="CDGSH IRON-SULFUR DOMAIN-CONTAINING PROTEIN 3, MITOCHONDRIAL"/>
    <property type="match status" value="1"/>
</dbReference>
<keyword evidence="2" id="KW-0479">Metal-binding</keyword>
<dbReference type="GO" id="GO:0046872">
    <property type="term" value="F:metal ion binding"/>
    <property type="evidence" value="ECO:0007669"/>
    <property type="project" value="UniProtKB-KW"/>
</dbReference>
<evidence type="ECO:0000313" key="7">
    <source>
        <dbReference type="Proteomes" id="UP000029859"/>
    </source>
</evidence>
<evidence type="ECO:0000313" key="6">
    <source>
        <dbReference type="EMBL" id="KGK99341.1"/>
    </source>
</evidence>
<evidence type="ECO:0000256" key="1">
    <source>
        <dbReference type="ARBA" id="ARBA00022714"/>
    </source>
</evidence>
<dbReference type="GO" id="GO:0051537">
    <property type="term" value="F:2 iron, 2 sulfur cluster binding"/>
    <property type="evidence" value="ECO:0007669"/>
    <property type="project" value="UniProtKB-KW"/>
</dbReference>